<dbReference type="Proteomes" id="UP001595075">
    <property type="component" value="Unassembled WGS sequence"/>
</dbReference>
<sequence>MQIYNPIHQEIRDVSLALGCFDLFSGETEYPFNTFAGISYLPPVKWLATVIVRGALVRDLWYLLDRMNSYNELGALDLERLQDMWPEGRMIEVDATAGRVPPLEVSPAFCFWLPHSLGKIADLMQIYKYFDEERFAPFEELFFNYFKLPMDGSGIRERQCSSYIKKKMQ</sequence>
<comment type="caution">
    <text evidence="1">The sequence shown here is derived from an EMBL/GenBank/DDBJ whole genome shotgun (WGS) entry which is preliminary data.</text>
</comment>
<evidence type="ECO:0000313" key="2">
    <source>
        <dbReference type="Proteomes" id="UP001595075"/>
    </source>
</evidence>
<dbReference type="EMBL" id="JAZHXI010000018">
    <property type="protein sequence ID" value="KAL2061614.1"/>
    <property type="molecule type" value="Genomic_DNA"/>
</dbReference>
<protein>
    <submittedName>
        <fullName evidence="1">Uncharacterized protein</fullName>
    </submittedName>
</protein>
<gene>
    <name evidence="1" type="ORF">VTL71DRAFT_6991</name>
</gene>
<accession>A0ABR4BVF7</accession>
<keyword evidence="2" id="KW-1185">Reference proteome</keyword>
<name>A0ABR4BVF7_9HELO</name>
<proteinExistence type="predicted"/>
<reference evidence="1 2" key="1">
    <citation type="journal article" date="2024" name="Commun. Biol.">
        <title>Comparative genomic analysis of thermophilic fungi reveals convergent evolutionary adaptations and gene losses.</title>
        <authorList>
            <person name="Steindorff A.S."/>
            <person name="Aguilar-Pontes M.V."/>
            <person name="Robinson A.J."/>
            <person name="Andreopoulos B."/>
            <person name="LaButti K."/>
            <person name="Kuo A."/>
            <person name="Mondo S."/>
            <person name="Riley R."/>
            <person name="Otillar R."/>
            <person name="Haridas S."/>
            <person name="Lipzen A."/>
            <person name="Grimwood J."/>
            <person name="Schmutz J."/>
            <person name="Clum A."/>
            <person name="Reid I.D."/>
            <person name="Moisan M.C."/>
            <person name="Butler G."/>
            <person name="Nguyen T.T.M."/>
            <person name="Dewar K."/>
            <person name="Conant G."/>
            <person name="Drula E."/>
            <person name="Henrissat B."/>
            <person name="Hansel C."/>
            <person name="Singer S."/>
            <person name="Hutchinson M.I."/>
            <person name="de Vries R.P."/>
            <person name="Natvig D.O."/>
            <person name="Powell A.J."/>
            <person name="Tsang A."/>
            <person name="Grigoriev I.V."/>
        </authorList>
    </citation>
    <scope>NUCLEOTIDE SEQUENCE [LARGE SCALE GENOMIC DNA]</scope>
    <source>
        <strain evidence="1 2">CBS 494.80</strain>
    </source>
</reference>
<organism evidence="1 2">
    <name type="scientific">Oculimacula yallundae</name>
    <dbReference type="NCBI Taxonomy" id="86028"/>
    <lineage>
        <taxon>Eukaryota</taxon>
        <taxon>Fungi</taxon>
        <taxon>Dikarya</taxon>
        <taxon>Ascomycota</taxon>
        <taxon>Pezizomycotina</taxon>
        <taxon>Leotiomycetes</taxon>
        <taxon>Helotiales</taxon>
        <taxon>Ploettnerulaceae</taxon>
        <taxon>Oculimacula</taxon>
    </lineage>
</organism>
<evidence type="ECO:0000313" key="1">
    <source>
        <dbReference type="EMBL" id="KAL2061614.1"/>
    </source>
</evidence>